<dbReference type="AlphaFoldDB" id="A9KMH0"/>
<dbReference type="RefSeq" id="WP_012200577.1">
    <property type="nucleotide sequence ID" value="NC_010001.1"/>
</dbReference>
<dbReference type="GO" id="GO:0005737">
    <property type="term" value="C:cytoplasm"/>
    <property type="evidence" value="ECO:0007669"/>
    <property type="project" value="TreeGrafter"/>
</dbReference>
<dbReference type="STRING" id="357809.Cphy_2563"/>
<evidence type="ECO:0000256" key="1">
    <source>
        <dbReference type="ARBA" id="ARBA00001946"/>
    </source>
</evidence>
<dbReference type="GO" id="GO:0046872">
    <property type="term" value="F:metal ion binding"/>
    <property type="evidence" value="ECO:0007669"/>
    <property type="project" value="UniProtKB-KW"/>
</dbReference>
<evidence type="ECO:0000313" key="7">
    <source>
        <dbReference type="EMBL" id="ABX42924.1"/>
    </source>
</evidence>
<dbReference type="Gene3D" id="2.40.50.140">
    <property type="entry name" value="Nucleic acid-binding proteins"/>
    <property type="match status" value="1"/>
</dbReference>
<dbReference type="GO" id="GO:0016787">
    <property type="term" value="F:hydrolase activity"/>
    <property type="evidence" value="ECO:0007669"/>
    <property type="project" value="UniProtKB-KW"/>
</dbReference>
<dbReference type="InterPro" id="IPR004659">
    <property type="entry name" value="RNase_E/G"/>
</dbReference>
<feature type="domain" description="S1 motif" evidence="6">
    <location>
        <begin position="39"/>
        <end position="118"/>
    </location>
</feature>
<protein>
    <submittedName>
        <fullName evidence="7">Ribonuclease, Rne/Rng family</fullName>
    </submittedName>
</protein>
<evidence type="ECO:0000256" key="5">
    <source>
        <dbReference type="ARBA" id="ARBA00022884"/>
    </source>
</evidence>
<dbReference type="InterPro" id="IPR012340">
    <property type="entry name" value="NA-bd_OB-fold"/>
</dbReference>
<keyword evidence="8" id="KW-1185">Reference proteome</keyword>
<dbReference type="KEGG" id="cpy:Cphy_2563"/>
<evidence type="ECO:0000256" key="4">
    <source>
        <dbReference type="ARBA" id="ARBA00022842"/>
    </source>
</evidence>
<dbReference type="Pfam" id="PF10150">
    <property type="entry name" value="RNase_E_G"/>
    <property type="match status" value="1"/>
</dbReference>
<dbReference type="InterPro" id="IPR003029">
    <property type="entry name" value="S1_domain"/>
</dbReference>
<reference evidence="8" key="1">
    <citation type="submission" date="2007-11" db="EMBL/GenBank/DDBJ databases">
        <title>Complete genome sequence of Clostridium phytofermentans ISDg.</title>
        <authorList>
            <person name="Leschine S.B."/>
            <person name="Warnick T.A."/>
            <person name="Blanchard J.L."/>
            <person name="Schnell D.J."/>
            <person name="Petit E.L."/>
            <person name="LaTouf W.G."/>
            <person name="Copeland A."/>
            <person name="Lucas S."/>
            <person name="Lapidus A."/>
            <person name="Barry K."/>
            <person name="Glavina del Rio T."/>
            <person name="Dalin E."/>
            <person name="Tice H."/>
            <person name="Pitluck S."/>
            <person name="Kiss H."/>
            <person name="Brettin T."/>
            <person name="Bruce D."/>
            <person name="Detter J.C."/>
            <person name="Han C."/>
            <person name="Kuske C."/>
            <person name="Schmutz J."/>
            <person name="Larimer F."/>
            <person name="Land M."/>
            <person name="Hauser L."/>
            <person name="Kyrpides N."/>
            <person name="Kim E.A."/>
            <person name="Richardson P."/>
        </authorList>
    </citation>
    <scope>NUCLEOTIDE SEQUENCE [LARGE SCALE GENOMIC DNA]</scope>
    <source>
        <strain evidence="8">ATCC 700394 / DSM 18823 / ISDg</strain>
    </source>
</reference>
<dbReference type="PANTHER" id="PTHR30001">
    <property type="entry name" value="RIBONUCLEASE"/>
    <property type="match status" value="1"/>
</dbReference>
<dbReference type="GO" id="GO:0003723">
    <property type="term" value="F:RNA binding"/>
    <property type="evidence" value="ECO:0007669"/>
    <property type="project" value="UniProtKB-KW"/>
</dbReference>
<dbReference type="SMART" id="SM00316">
    <property type="entry name" value="S1"/>
    <property type="match status" value="1"/>
</dbReference>
<evidence type="ECO:0000259" key="6">
    <source>
        <dbReference type="PROSITE" id="PS50126"/>
    </source>
</evidence>
<evidence type="ECO:0000256" key="2">
    <source>
        <dbReference type="ARBA" id="ARBA00022723"/>
    </source>
</evidence>
<dbReference type="NCBIfam" id="TIGR00757">
    <property type="entry name" value="RNaseEG"/>
    <property type="match status" value="1"/>
</dbReference>
<dbReference type="EMBL" id="CP000885">
    <property type="protein sequence ID" value="ABX42924.1"/>
    <property type="molecule type" value="Genomic_DNA"/>
</dbReference>
<comment type="cofactor">
    <cofactor evidence="1">
        <name>Mg(2+)</name>
        <dbReference type="ChEBI" id="CHEBI:18420"/>
    </cofactor>
</comment>
<keyword evidence="5" id="KW-0694">RNA-binding</keyword>
<keyword evidence="2" id="KW-0479">Metal-binding</keyword>
<proteinExistence type="predicted"/>
<dbReference type="Proteomes" id="UP000000370">
    <property type="component" value="Chromosome"/>
</dbReference>
<dbReference type="PROSITE" id="PS50126">
    <property type="entry name" value="S1"/>
    <property type="match status" value="1"/>
</dbReference>
<sequence>MSGKLIVTKMDDNIVTALYEGNQMIQVNVDREEEVSSLGNIYIGKVKNIVKNINAAFVEISDRKMCYLPLADVVNPIFTHAKSSDKVNIGDELVVQVIKEDIKTKAPVVTTSIAFTGKYVVLMHGTKTIGISSKIGSEQKRKRLRSLVSPFLGEQYGFVLRTNAVEAEDNLIVEEIEQLKKQYDRILTYGIYRNRFSLLYKTLQPFLCAIRDGFAKDLEAIITDDLSLYDEIKEYLTEHQREDIGKLTFYQDKLLALSKLYSIETKLSRALREKVWLPCGGSLVIQPTEALTVIDVNTGKAVSKKKNVQETFLKVNLEAAEEIAAQICLRNLSGIIIVDFIDMISEDAKTQLLRVFDEYLRKDPIKTTLVDMTALNLVEITRKKVRKPLHEQMKHTELMVCEEE</sequence>
<dbReference type="Pfam" id="PF00575">
    <property type="entry name" value="S1"/>
    <property type="match status" value="1"/>
</dbReference>
<dbReference type="CDD" id="cd04453">
    <property type="entry name" value="S1_RNase_E"/>
    <property type="match status" value="1"/>
</dbReference>
<organism evidence="7 8">
    <name type="scientific">Lachnoclostridium phytofermentans (strain ATCC 700394 / DSM 18823 / ISDg)</name>
    <name type="common">Clostridium phytofermentans</name>
    <dbReference type="NCBI Taxonomy" id="357809"/>
    <lineage>
        <taxon>Bacteria</taxon>
        <taxon>Bacillati</taxon>
        <taxon>Bacillota</taxon>
        <taxon>Clostridia</taxon>
        <taxon>Lachnospirales</taxon>
        <taxon>Lachnospiraceae</taxon>
    </lineage>
</organism>
<dbReference type="SUPFAM" id="SSF50249">
    <property type="entry name" value="Nucleic acid-binding proteins"/>
    <property type="match status" value="1"/>
</dbReference>
<evidence type="ECO:0000256" key="3">
    <source>
        <dbReference type="ARBA" id="ARBA00022801"/>
    </source>
</evidence>
<accession>A9KMH0</accession>
<dbReference type="GO" id="GO:0006364">
    <property type="term" value="P:rRNA processing"/>
    <property type="evidence" value="ECO:0007669"/>
    <property type="project" value="TreeGrafter"/>
</dbReference>
<keyword evidence="3" id="KW-0378">Hydrolase</keyword>
<dbReference type="eggNOG" id="COG1530">
    <property type="taxonomic scope" value="Bacteria"/>
</dbReference>
<dbReference type="InterPro" id="IPR019307">
    <property type="entry name" value="RNA-bd_AU-1/RNase_E/G"/>
</dbReference>
<dbReference type="HOGENOM" id="CLU_003468_5_3_9"/>
<dbReference type="OrthoDB" id="9804278at2"/>
<keyword evidence="4" id="KW-0460">Magnesium</keyword>
<dbReference type="GO" id="GO:0004540">
    <property type="term" value="F:RNA nuclease activity"/>
    <property type="evidence" value="ECO:0007669"/>
    <property type="project" value="InterPro"/>
</dbReference>
<evidence type="ECO:0000313" key="8">
    <source>
        <dbReference type="Proteomes" id="UP000000370"/>
    </source>
</evidence>
<dbReference type="PANTHER" id="PTHR30001:SF0">
    <property type="entry name" value="RIBONUCLEASE G"/>
    <property type="match status" value="1"/>
</dbReference>
<gene>
    <name evidence="7" type="ordered locus">Cphy_2563</name>
</gene>
<name>A9KMH0_LACP7</name>